<dbReference type="Proteomes" id="UP000481583">
    <property type="component" value="Unassembled WGS sequence"/>
</dbReference>
<evidence type="ECO:0000259" key="1">
    <source>
        <dbReference type="Pfam" id="PF13460"/>
    </source>
</evidence>
<dbReference type="Gene3D" id="3.40.50.720">
    <property type="entry name" value="NAD(P)-binding Rossmann-like Domain"/>
    <property type="match status" value="1"/>
</dbReference>
<comment type="caution">
    <text evidence="2">The sequence shown here is derived from an EMBL/GenBank/DDBJ whole genome shotgun (WGS) entry which is preliminary data.</text>
</comment>
<dbReference type="InterPro" id="IPR036291">
    <property type="entry name" value="NAD(P)-bd_dom_sf"/>
</dbReference>
<dbReference type="InterPro" id="IPR051606">
    <property type="entry name" value="Polyketide_Oxido-like"/>
</dbReference>
<keyword evidence="3" id="KW-1185">Reference proteome</keyword>
<dbReference type="SUPFAM" id="SSF51735">
    <property type="entry name" value="NAD(P)-binding Rossmann-fold domains"/>
    <property type="match status" value="1"/>
</dbReference>
<dbReference type="GO" id="GO:0016646">
    <property type="term" value="F:oxidoreductase activity, acting on the CH-NH group of donors, NAD or NADP as acceptor"/>
    <property type="evidence" value="ECO:0007669"/>
    <property type="project" value="TreeGrafter"/>
</dbReference>
<dbReference type="InterPro" id="IPR016040">
    <property type="entry name" value="NAD(P)-bd_dom"/>
</dbReference>
<proteinExistence type="predicted"/>
<sequence>MSDLTTNPAAPVIVFGAAGHGAAVNAAAVYGEGTDPAAFFPAASRALATGLPRAGVDRLVAIGLATLLPGPDSTTRLLDSPDFPAEFRPFCLAHAAGLDVLRAEADTLDWVYLSPSGDFDHDAGRTGHYTVQKHGDLTARISYPDLAVAVLDEIDHPAHHHTHLAVT</sequence>
<gene>
    <name evidence="2" type="ORF">G5C51_41880</name>
</gene>
<name>A0A6G4UF33_9ACTN</name>
<dbReference type="EMBL" id="JAAKZV010000518">
    <property type="protein sequence ID" value="NGN70419.1"/>
    <property type="molecule type" value="Genomic_DNA"/>
</dbReference>
<evidence type="ECO:0000313" key="3">
    <source>
        <dbReference type="Proteomes" id="UP000481583"/>
    </source>
</evidence>
<accession>A0A6G4UF33</accession>
<reference evidence="2 3" key="1">
    <citation type="submission" date="2020-02" db="EMBL/GenBank/DDBJ databases">
        <title>Whole-genome analyses of novel actinobacteria.</title>
        <authorList>
            <person name="Sahin N."/>
        </authorList>
    </citation>
    <scope>NUCLEOTIDE SEQUENCE [LARGE SCALE GENOMIC DNA]</scope>
    <source>
        <strain evidence="2 3">A7024</strain>
    </source>
</reference>
<feature type="domain" description="NAD(P)-binding" evidence="1">
    <location>
        <begin position="27"/>
        <end position="157"/>
    </location>
</feature>
<dbReference type="Pfam" id="PF13460">
    <property type="entry name" value="NAD_binding_10"/>
    <property type="match status" value="1"/>
</dbReference>
<dbReference type="RefSeq" id="WP_165246161.1">
    <property type="nucleotide sequence ID" value="NZ_JAAKZV010000518.1"/>
</dbReference>
<organism evidence="2 3">
    <name type="scientific">Streptomyces coryli</name>
    <dbReference type="NCBI Taxonomy" id="1128680"/>
    <lineage>
        <taxon>Bacteria</taxon>
        <taxon>Bacillati</taxon>
        <taxon>Actinomycetota</taxon>
        <taxon>Actinomycetes</taxon>
        <taxon>Kitasatosporales</taxon>
        <taxon>Streptomycetaceae</taxon>
        <taxon>Streptomyces</taxon>
    </lineage>
</organism>
<dbReference type="PANTHER" id="PTHR43355:SF2">
    <property type="entry name" value="FLAVIN REDUCTASE (NADPH)"/>
    <property type="match status" value="1"/>
</dbReference>
<dbReference type="PANTHER" id="PTHR43355">
    <property type="entry name" value="FLAVIN REDUCTASE (NADPH)"/>
    <property type="match status" value="1"/>
</dbReference>
<dbReference type="AlphaFoldDB" id="A0A6G4UF33"/>
<evidence type="ECO:0000313" key="2">
    <source>
        <dbReference type="EMBL" id="NGN70419.1"/>
    </source>
</evidence>
<protein>
    <submittedName>
        <fullName evidence="2">NAD(P)H-binding protein</fullName>
    </submittedName>
</protein>